<dbReference type="Pfam" id="PF13188">
    <property type="entry name" value="PAS_8"/>
    <property type="match status" value="1"/>
</dbReference>
<dbReference type="SMART" id="SM00091">
    <property type="entry name" value="PAS"/>
    <property type="match status" value="3"/>
</dbReference>
<dbReference type="Gene3D" id="3.30.450.40">
    <property type="match status" value="1"/>
</dbReference>
<evidence type="ECO:0000256" key="1">
    <source>
        <dbReference type="ARBA" id="ARBA00000085"/>
    </source>
</evidence>
<dbReference type="InterPro" id="IPR004358">
    <property type="entry name" value="Sig_transdc_His_kin-like_C"/>
</dbReference>
<keyword evidence="4" id="KW-0808">Transferase</keyword>
<dbReference type="AlphaFoldDB" id="F2NE52"/>
<dbReference type="InterPro" id="IPR000014">
    <property type="entry name" value="PAS"/>
</dbReference>
<dbReference type="Gene3D" id="3.30.450.20">
    <property type="entry name" value="PAS domain"/>
    <property type="match status" value="3"/>
</dbReference>
<evidence type="ECO:0000256" key="2">
    <source>
        <dbReference type="ARBA" id="ARBA00012438"/>
    </source>
</evidence>
<dbReference type="Pfam" id="PF00512">
    <property type="entry name" value="HisKA"/>
    <property type="match status" value="1"/>
</dbReference>
<feature type="domain" description="Histidine kinase" evidence="9">
    <location>
        <begin position="606"/>
        <end position="816"/>
    </location>
</feature>
<dbReference type="PRINTS" id="PR00344">
    <property type="entry name" value="BCTRLSENSOR"/>
</dbReference>
<evidence type="ECO:0000259" key="11">
    <source>
        <dbReference type="PROSITE" id="PS50113"/>
    </source>
</evidence>
<reference evidence="13" key="2">
    <citation type="submission" date="2011-03" db="EMBL/GenBank/DDBJ databases">
        <title>The complete genome of Desulfobacca acetoxidans DSM 11109.</title>
        <authorList>
            <consortium name="US DOE Joint Genome Institute (JGI-PGF)"/>
            <person name="Lucas S."/>
            <person name="Copeland A."/>
            <person name="Lapidus A."/>
            <person name="Bruce D."/>
            <person name="Goodwin L."/>
            <person name="Pitluck S."/>
            <person name="Peters L."/>
            <person name="Kyrpides N."/>
            <person name="Mavromatis K."/>
            <person name="Ivanova N."/>
            <person name="Ovchinnikova G."/>
            <person name="Teshima H."/>
            <person name="Detter J.C."/>
            <person name="Han C."/>
            <person name="Land M."/>
            <person name="Hauser L."/>
            <person name="Markowitz V."/>
            <person name="Cheng J.-F."/>
            <person name="Hugenholtz P."/>
            <person name="Woyke T."/>
            <person name="Wu D."/>
            <person name="Spring S."/>
            <person name="Schueler E."/>
            <person name="Brambilla E."/>
            <person name="Klenk H.-P."/>
            <person name="Eisen J.A."/>
        </authorList>
    </citation>
    <scope>NUCLEOTIDE SEQUENCE [LARGE SCALE GENOMIC DNA]</scope>
    <source>
        <strain evidence="13">ATCC 700848 / DSM 11109 / ASRB2</strain>
    </source>
</reference>
<evidence type="ECO:0000313" key="13">
    <source>
        <dbReference type="Proteomes" id="UP000000483"/>
    </source>
</evidence>
<dbReference type="InterPro" id="IPR001610">
    <property type="entry name" value="PAC"/>
</dbReference>
<dbReference type="InterPro" id="IPR003594">
    <property type="entry name" value="HATPase_dom"/>
</dbReference>
<dbReference type="EMBL" id="CP002629">
    <property type="protein sequence ID" value="AEB10682.1"/>
    <property type="molecule type" value="Genomic_DNA"/>
</dbReference>
<dbReference type="NCBIfam" id="TIGR00229">
    <property type="entry name" value="sensory_box"/>
    <property type="match status" value="3"/>
</dbReference>
<dbReference type="PROSITE" id="PS50113">
    <property type="entry name" value="PAC"/>
    <property type="match status" value="3"/>
</dbReference>
<keyword evidence="6 12" id="KW-0418">Kinase</keyword>
<keyword evidence="3" id="KW-0597">Phosphoprotein</keyword>
<dbReference type="Gene3D" id="3.30.565.10">
    <property type="entry name" value="Histidine kinase-like ATPase, C-terminal domain"/>
    <property type="match status" value="1"/>
</dbReference>
<reference evidence="12 13" key="1">
    <citation type="journal article" date="2011" name="Stand. Genomic Sci.">
        <title>Complete genome sequence of the acetate-degrading sulfate reducer Desulfobacca acetoxidans type strain (ASRB2).</title>
        <authorList>
            <person name="Goker M."/>
            <person name="Teshima H."/>
            <person name="Lapidus A."/>
            <person name="Nolan M."/>
            <person name="Lucas S."/>
            <person name="Hammon N."/>
            <person name="Deshpande S."/>
            <person name="Cheng J.F."/>
            <person name="Tapia R."/>
            <person name="Han C."/>
            <person name="Goodwin L."/>
            <person name="Pitluck S."/>
            <person name="Huntemann M."/>
            <person name="Liolios K."/>
            <person name="Ivanova N."/>
            <person name="Pagani I."/>
            <person name="Mavromatis K."/>
            <person name="Ovchinikova G."/>
            <person name="Pati A."/>
            <person name="Chen A."/>
            <person name="Palaniappan K."/>
            <person name="Land M."/>
            <person name="Hauser L."/>
            <person name="Brambilla E.M."/>
            <person name="Rohde M."/>
            <person name="Spring S."/>
            <person name="Detter J.C."/>
            <person name="Woyke T."/>
            <person name="Bristow J."/>
            <person name="Eisen J.A."/>
            <person name="Markowitz V."/>
            <person name="Hugenholtz P."/>
            <person name="Kyrpides N.C."/>
            <person name="Klenk H.P."/>
        </authorList>
    </citation>
    <scope>NUCLEOTIDE SEQUENCE [LARGE SCALE GENOMIC DNA]</scope>
    <source>
        <strain evidence="13">ATCC 700848 / DSM 11109 / ASRB2</strain>
    </source>
</reference>
<dbReference type="Gene3D" id="1.10.287.130">
    <property type="match status" value="1"/>
</dbReference>
<dbReference type="InterPro" id="IPR000700">
    <property type="entry name" value="PAS-assoc_C"/>
</dbReference>
<dbReference type="InterPro" id="IPR003661">
    <property type="entry name" value="HisK_dim/P_dom"/>
</dbReference>
<proteinExistence type="predicted"/>
<dbReference type="SMART" id="SM00388">
    <property type="entry name" value="HisKA"/>
    <property type="match status" value="1"/>
</dbReference>
<dbReference type="Pfam" id="PF13426">
    <property type="entry name" value="PAS_9"/>
    <property type="match status" value="1"/>
</dbReference>
<protein>
    <recommendedName>
        <fullName evidence="2">histidine kinase</fullName>
        <ecNumber evidence="2">2.7.13.3</ecNumber>
    </recommendedName>
</protein>
<dbReference type="PANTHER" id="PTHR43065">
    <property type="entry name" value="SENSOR HISTIDINE KINASE"/>
    <property type="match status" value="1"/>
</dbReference>
<dbReference type="GO" id="GO:0005524">
    <property type="term" value="F:ATP binding"/>
    <property type="evidence" value="ECO:0007669"/>
    <property type="project" value="UniProtKB-KW"/>
</dbReference>
<dbReference type="Pfam" id="PF01590">
    <property type="entry name" value="GAF"/>
    <property type="match status" value="1"/>
</dbReference>
<dbReference type="InterPro" id="IPR035965">
    <property type="entry name" value="PAS-like_dom_sf"/>
</dbReference>
<keyword evidence="5" id="KW-0547">Nucleotide-binding</keyword>
<dbReference type="Pfam" id="PF02518">
    <property type="entry name" value="HATPase_c"/>
    <property type="match status" value="1"/>
</dbReference>
<dbReference type="InterPro" id="IPR036097">
    <property type="entry name" value="HisK_dim/P_sf"/>
</dbReference>
<dbReference type="PROSITE" id="PS50109">
    <property type="entry name" value="HIS_KIN"/>
    <property type="match status" value="1"/>
</dbReference>
<dbReference type="InterPro" id="IPR029016">
    <property type="entry name" value="GAF-like_dom_sf"/>
</dbReference>
<accession>F2NE52</accession>
<dbReference type="KEGG" id="dao:Desac_2882"/>
<dbReference type="Pfam" id="PF00989">
    <property type="entry name" value="PAS"/>
    <property type="match status" value="1"/>
</dbReference>
<dbReference type="PANTHER" id="PTHR43065:SF46">
    <property type="entry name" value="C4-DICARBOXYLATE TRANSPORT SENSOR PROTEIN DCTB"/>
    <property type="match status" value="1"/>
</dbReference>
<dbReference type="HOGENOM" id="CLU_343488_0_0_7"/>
<dbReference type="SMART" id="SM00387">
    <property type="entry name" value="HATPase_c"/>
    <property type="match status" value="1"/>
</dbReference>
<dbReference type="eggNOG" id="COG3829">
    <property type="taxonomic scope" value="Bacteria"/>
</dbReference>
<dbReference type="STRING" id="880072.Desac_2882"/>
<evidence type="ECO:0000313" key="12">
    <source>
        <dbReference type="EMBL" id="AEB10682.1"/>
    </source>
</evidence>
<dbReference type="CDD" id="cd00082">
    <property type="entry name" value="HisKA"/>
    <property type="match status" value="1"/>
</dbReference>
<dbReference type="CDD" id="cd00130">
    <property type="entry name" value="PAS"/>
    <property type="match status" value="3"/>
</dbReference>
<feature type="domain" description="PAC" evidence="11">
    <location>
        <begin position="416"/>
        <end position="468"/>
    </location>
</feature>
<dbReference type="SUPFAM" id="SSF55785">
    <property type="entry name" value="PYP-like sensor domain (PAS domain)"/>
    <property type="match status" value="3"/>
</dbReference>
<dbReference type="Proteomes" id="UP000000483">
    <property type="component" value="Chromosome"/>
</dbReference>
<evidence type="ECO:0000259" key="10">
    <source>
        <dbReference type="PROSITE" id="PS50112"/>
    </source>
</evidence>
<dbReference type="SMART" id="SM00065">
    <property type="entry name" value="GAF"/>
    <property type="match status" value="1"/>
</dbReference>
<evidence type="ECO:0000256" key="3">
    <source>
        <dbReference type="ARBA" id="ARBA00022553"/>
    </source>
</evidence>
<keyword evidence="8" id="KW-0902">Two-component regulatory system</keyword>
<dbReference type="SUPFAM" id="SSF47384">
    <property type="entry name" value="Homodimeric domain of signal transducing histidine kinase"/>
    <property type="match status" value="1"/>
</dbReference>
<organism evidence="12 13">
    <name type="scientific">Desulfobacca acetoxidans (strain ATCC 700848 / DSM 11109 / ASRB2)</name>
    <dbReference type="NCBI Taxonomy" id="880072"/>
    <lineage>
        <taxon>Bacteria</taxon>
        <taxon>Pseudomonadati</taxon>
        <taxon>Thermodesulfobacteriota</taxon>
        <taxon>Desulfobaccia</taxon>
        <taxon>Desulfobaccales</taxon>
        <taxon>Desulfobaccaceae</taxon>
        <taxon>Desulfobacca</taxon>
    </lineage>
</organism>
<feature type="domain" description="PAC" evidence="11">
    <location>
        <begin position="272"/>
        <end position="324"/>
    </location>
</feature>
<sequence>MSDQSLTIHEGGIAFSGMAAELSESQQFQELLLFNEIAALSGQNLDILEMLEQVLRRIVTFLGVDAGMLLLWDPKTGHLSHAASAGFPEEYLSHINEAHLAEVVGPHLINATSPLIIFDAATDHRLATSTFLELIRETSFCSLVSIPLRHQRQLIGFLNLGHTSAAPFFPERKNFFAILGNQIGMAIQNARLCQDLRISERRYRRIFEGSKDMILVVAPGGGLLDINPAGIAMLGLASKSQALETVNLQDCFYPWRDWERFRQLLKVHGSVQDFEATLLKGDGGAIQVLLSGAARNNQAGHLVSLDIIAKDITERKRNEQELLQEKKTTEGILEGLPVPAFVINRQHRIIYWNKACEELTGYSRQQMIDSKKQWLPFYTQERPTLADLVVDQNIKALEKYYNKQKLHKSIHFPGAYEASIQFPQPAGGDRYLFLVASPIFNDRGQIIGAVQAMLDFTERERLAHNLMESEEKYRLLVEASLDGIALHTRNQVMFANSAFLNMFGYSCPEELTGVPLLSFISPIHHPPLLRHLREINRQFNRPRIFEIKGMKKDGSEFDIEVVSFPTIFGGQRAFQTHIRDITEKKRLEDQLARSEKLAAVGQLSAGVAHEINNPLGGILVYSYLMLEDLAPDRPERQQVEKIIREATRCKEIIKGLLDFSRQQPFRLKPVDLNSMLAELLSLVENHLNFQDVGIKKKLAPELPPVLGDKNKLEQVFINLFMNASHAMAGHGVLTVATGQNVLGAVEIRVSDNGPGIHPEHLHRIFDPFFSTKEVGRGVGLGLSISYGIIKQHRGRIYVDSTAPGGATFVIELPATRPETPQSVR</sequence>
<evidence type="ECO:0000256" key="7">
    <source>
        <dbReference type="ARBA" id="ARBA00022840"/>
    </source>
</evidence>
<feature type="domain" description="PAC" evidence="11">
    <location>
        <begin position="543"/>
        <end position="593"/>
    </location>
</feature>
<dbReference type="SUPFAM" id="SSF55874">
    <property type="entry name" value="ATPase domain of HSP90 chaperone/DNA topoisomerase II/histidine kinase"/>
    <property type="match status" value="1"/>
</dbReference>
<gene>
    <name evidence="12" type="ordered locus">Desac_2882</name>
</gene>
<dbReference type="eggNOG" id="COG4191">
    <property type="taxonomic scope" value="Bacteria"/>
</dbReference>
<dbReference type="EC" id="2.7.13.3" evidence="2"/>
<evidence type="ECO:0000259" key="9">
    <source>
        <dbReference type="PROSITE" id="PS50109"/>
    </source>
</evidence>
<dbReference type="InterPro" id="IPR013767">
    <property type="entry name" value="PAS_fold"/>
</dbReference>
<dbReference type="eggNOG" id="COG2203">
    <property type="taxonomic scope" value="Bacteria"/>
</dbReference>
<comment type="catalytic activity">
    <reaction evidence="1">
        <text>ATP + protein L-histidine = ADP + protein N-phospho-L-histidine.</text>
        <dbReference type="EC" id="2.7.13.3"/>
    </reaction>
</comment>
<dbReference type="OrthoDB" id="9777714at2"/>
<dbReference type="InterPro" id="IPR036890">
    <property type="entry name" value="HATPase_C_sf"/>
</dbReference>
<dbReference type="SUPFAM" id="SSF55781">
    <property type="entry name" value="GAF domain-like"/>
    <property type="match status" value="1"/>
</dbReference>
<evidence type="ECO:0000256" key="5">
    <source>
        <dbReference type="ARBA" id="ARBA00022741"/>
    </source>
</evidence>
<dbReference type="RefSeq" id="WP_013707791.1">
    <property type="nucleotide sequence ID" value="NC_015388.1"/>
</dbReference>
<dbReference type="PROSITE" id="PS50112">
    <property type="entry name" value="PAS"/>
    <property type="match status" value="1"/>
</dbReference>
<evidence type="ECO:0000256" key="6">
    <source>
        <dbReference type="ARBA" id="ARBA00022777"/>
    </source>
</evidence>
<keyword evidence="7" id="KW-0067">ATP-binding</keyword>
<dbReference type="InterPro" id="IPR003018">
    <property type="entry name" value="GAF"/>
</dbReference>
<name>F2NE52_DESAR</name>
<evidence type="ECO:0000256" key="4">
    <source>
        <dbReference type="ARBA" id="ARBA00022679"/>
    </source>
</evidence>
<keyword evidence="13" id="KW-1185">Reference proteome</keyword>
<dbReference type="GO" id="GO:0000155">
    <property type="term" value="F:phosphorelay sensor kinase activity"/>
    <property type="evidence" value="ECO:0007669"/>
    <property type="project" value="InterPro"/>
</dbReference>
<dbReference type="InterPro" id="IPR005467">
    <property type="entry name" value="His_kinase_dom"/>
</dbReference>
<dbReference type="SMART" id="SM00086">
    <property type="entry name" value="PAC"/>
    <property type="match status" value="3"/>
</dbReference>
<evidence type="ECO:0000256" key="8">
    <source>
        <dbReference type="ARBA" id="ARBA00023012"/>
    </source>
</evidence>
<feature type="domain" description="PAS" evidence="10">
    <location>
        <begin position="325"/>
        <end position="369"/>
    </location>
</feature>